<feature type="domain" description="Double zinc ribbon" evidence="3">
    <location>
        <begin position="9"/>
        <end position="43"/>
    </location>
</feature>
<evidence type="ECO:0000259" key="3">
    <source>
        <dbReference type="Pfam" id="PF18912"/>
    </source>
</evidence>
<dbReference type="Pfam" id="PF18912">
    <property type="entry name" value="DZR_2"/>
    <property type="match status" value="1"/>
</dbReference>
<dbReference type="InterPro" id="IPR044005">
    <property type="entry name" value="DZR_2"/>
</dbReference>
<dbReference type="Gene3D" id="3.40.50.2020">
    <property type="match status" value="1"/>
</dbReference>
<dbReference type="AlphaFoldDB" id="A0A1I0VPV5"/>
<evidence type="ECO:0000313" key="4">
    <source>
        <dbReference type="EMBL" id="SFA77920.1"/>
    </source>
</evidence>
<evidence type="ECO:0000256" key="1">
    <source>
        <dbReference type="ARBA" id="ARBA00008007"/>
    </source>
</evidence>
<dbReference type="STRING" id="237018.SAMN04489723_101288"/>
<comment type="similarity">
    <text evidence="1">Belongs to the ComF/GntX family.</text>
</comment>
<dbReference type="PANTHER" id="PTHR47505">
    <property type="entry name" value="DNA UTILIZATION PROTEIN YHGH"/>
    <property type="match status" value="1"/>
</dbReference>
<reference evidence="4 5" key="1">
    <citation type="submission" date="2016-10" db="EMBL/GenBank/DDBJ databases">
        <authorList>
            <person name="de Groot N.N."/>
        </authorList>
    </citation>
    <scope>NUCLEOTIDE SEQUENCE [LARGE SCALE GENOMIC DNA]</scope>
    <source>
        <strain evidence="4 5">DSM 23399</strain>
    </source>
</reference>
<accession>A0A1I0VPV5</accession>
<protein>
    <submittedName>
        <fullName evidence="4">ComF family protein</fullName>
    </submittedName>
</protein>
<name>A0A1I0VPV5_9BACT</name>
<dbReference type="OrthoDB" id="9779910at2"/>
<organism evidence="4 5">
    <name type="scientific">Algoriphagus aquimarinus</name>
    <dbReference type="NCBI Taxonomy" id="237018"/>
    <lineage>
        <taxon>Bacteria</taxon>
        <taxon>Pseudomonadati</taxon>
        <taxon>Bacteroidota</taxon>
        <taxon>Cytophagia</taxon>
        <taxon>Cytophagales</taxon>
        <taxon>Cyclobacteriaceae</taxon>
        <taxon>Algoriphagus</taxon>
    </lineage>
</organism>
<dbReference type="PANTHER" id="PTHR47505:SF1">
    <property type="entry name" value="DNA UTILIZATION PROTEIN YHGH"/>
    <property type="match status" value="1"/>
</dbReference>
<dbReference type="Proteomes" id="UP000198790">
    <property type="component" value="Unassembled WGS sequence"/>
</dbReference>
<dbReference type="InterPro" id="IPR029057">
    <property type="entry name" value="PRTase-like"/>
</dbReference>
<dbReference type="SUPFAM" id="SSF53271">
    <property type="entry name" value="PRTase-like"/>
    <property type="match status" value="1"/>
</dbReference>
<dbReference type="RefSeq" id="WP_092894384.1">
    <property type="nucleotide sequence ID" value="NZ_FOKK01000001.1"/>
</dbReference>
<dbReference type="EMBL" id="FOKK01000001">
    <property type="protein sequence ID" value="SFA77920.1"/>
    <property type="molecule type" value="Genomic_DNA"/>
</dbReference>
<keyword evidence="5" id="KW-1185">Reference proteome</keyword>
<dbReference type="InterPro" id="IPR000836">
    <property type="entry name" value="PRTase_dom"/>
</dbReference>
<sequence>MRLFFVKDFLDLVFPRNCLLCGRSLYDHENNLCTICKGTLPITSYHLRPIDNDLCDKVKGLSTVGMVMAYLKFTKGGNSQKLLHQLKYRNKPQLAKELGSMYGKILSDTGFDKSWDMIVPVPLHPLKQSRRGYNQSEQFGLGLSQSLSVKLENALIRGKFTETQTQKSRLQRMDNMDEVFQISPYASISDKSILLVDDVMTTGATLCACANVLLANGAKNVDLVTIAAGG</sequence>
<evidence type="ECO:0000313" key="5">
    <source>
        <dbReference type="Proteomes" id="UP000198790"/>
    </source>
</evidence>
<dbReference type="InterPro" id="IPR051910">
    <property type="entry name" value="ComF/GntX_DNA_util-trans"/>
</dbReference>
<evidence type="ECO:0000259" key="2">
    <source>
        <dbReference type="Pfam" id="PF00156"/>
    </source>
</evidence>
<gene>
    <name evidence="4" type="ORF">SAMN04489723_101288</name>
</gene>
<dbReference type="Pfam" id="PF00156">
    <property type="entry name" value="Pribosyltran"/>
    <property type="match status" value="1"/>
</dbReference>
<dbReference type="CDD" id="cd06223">
    <property type="entry name" value="PRTases_typeI"/>
    <property type="match status" value="1"/>
</dbReference>
<feature type="domain" description="Phosphoribosyltransferase" evidence="2">
    <location>
        <begin position="90"/>
        <end position="228"/>
    </location>
</feature>
<proteinExistence type="inferred from homology"/>